<evidence type="ECO:0000313" key="2">
    <source>
        <dbReference type="EMBL" id="AAK39727.1"/>
    </source>
</evidence>
<feature type="transmembrane region" description="Helical" evidence="1">
    <location>
        <begin position="563"/>
        <end position="589"/>
    </location>
</feature>
<reference evidence="2 3" key="1">
    <citation type="journal article" date="2001" name="Nature">
        <title>The highly reduced genome of an enslaved algal nucleus.</title>
        <authorList>
            <person name="Douglas S."/>
            <person name="Zauner S."/>
            <person name="Fraunholz M."/>
            <person name="Beaton M."/>
            <person name="Penny S."/>
            <person name="Deng L."/>
            <person name="Wu X."/>
            <person name="Reith M."/>
            <person name="Cavalier-Smith T."/>
            <person name="Maier U."/>
        </authorList>
    </citation>
    <scope>NUCLEOTIDE SEQUENCE [LARGE SCALE GENOMIC DNA]</scope>
</reference>
<evidence type="ECO:0000256" key="1">
    <source>
        <dbReference type="SAM" id="Phobius"/>
    </source>
</evidence>
<geneLocation type="nucleomorph" evidence="2"/>
<sequence length="1613" mass="197750">MLTKFKKTLINVINRFCSFKYFFCYDFENSILKIKKKNYFNHLLESNNFYNEYFLYVKNNLFTEKYTINKSRRVHILNIFLVENTIENCNIKFNNLKKNFMKVLFFLGINLDLSQIILKFQCIENRINKNYCVNRVTRLLGKYFYFIIKKNNKIFFFESMFYHFGDTCIIKNNVYNRIKNFINLKFYEKPFNIIKKTLLENIKITFKKKKIQDLVQKTNYQLFFKRWQIFNLSRLKTKKNLKFNRFQSSFMEINFLLDILNLLSLTLDFDFLFCLLKILLKDNEIRFISLCLKLLMIFSRHRTPKKKNYLEKFLDISDYFNFSLRFIDEKHIIFKNLLFNIFIKIAGFDLKFYLTDIKYYRNSISYSSHITIFLLDLRSLNIKKMLKFLQFCDKNLHFRVLSKYLCCRIQKFINSKKKELLNNKFKAKSIIVWNYINTFTSIYIINFIDILKNFLKNLNSIFFSNFKYFNLIRYNINSKEFILNFIPKYFGNCFFKIKNHLDRVLNIKNLRDSNIFVFKKFNNKFFNNNLGFYSAFISFKNDKRLSVYKNLKSIFLSNKIYEIFSYFIINIISLINSSKNILFFFFYCFTLPYGKKLYTNYKFIFYYTYISNQKFVLEYINHQIKYLINIKLGENLTLKLELSFDNLFKIQNQKNLKFNLQEISENEIINFNKNKFFLLNILYFNSLNFQNFFIDKKTSVFSKSFFKNNEKLISKNQIICGNRINNISNFKKLNKLSRFITYIFTLNFQISFLNFDQDFLKNYTFFLILQRYKKINKIHQKKFIISCFLLNFNLEYYIEILKIYLNFISFGKFTFYVTQKIIFLTNLFIFYHSKKYRFIFFKKILINYIHLIYDKRIFSSSKKLVKISCTLFDNYLHKKVYNLLNNIYLKKILDKNIIITNIFLKETTIYDFKKIEIGLIFKYYFKTLLIIKFMISNFISCKEEIITSKFIFIHDNLFSLKKSTNLFDNLLKILILRDKKNFFLKDFIFIFLVIKNLFFYNNLSKISLKIDTCKNYVRDMFFINNKCFVNFYLSKIIFENLAILLIFFSKKFSSRYLKENNLFFINFQIFINKYESVYNFLFLFHLCDFKRLFFIIISFSNNKVKSSTLFFFTYIYFNKLVRKLVIFRNLKIFIRLTSMVKIMGLLIRFNYFRFKFNLYEIGFSRKKEYEKNYYKTKSTCKYFFKYFVLKRIIFDINQILFIATNKLLFDIVNRFIEILNNLNKIITYCVIKLNKKTEENYYRFNFVYHSFFERDLYNFFFLYLSIQMKSFFCSHLSSKNINNSTVTKVCKKKKSKSHFIRIKLNKIYDRFDKTILHTIIYSVTNYFIKKCDKYMLMFYKFLMKRIFLDSVNYNYKISYEIFFFQISVVISFSNLFPKTNLKIMKNLFIKKFNLINLIILKELRNFSATFLILLKFHLNINSIELLKFYNFYQKFKNFIYLIFSKNGSSFISLHLKKFLPENKYQKSKILSSKYFTIKFFFEILYFFLQSFFKFLELNFFSNFNLEDNKKRLLYFTKQYLLKLKIYSEIPTNLLIKNQINVLKNLHLEFISIQGILKKKLFNMLNKFINFYRAKDYSNYSFKITKRKFIFNYSLGFLNITKDIENFLFNFLLI</sequence>
<feature type="transmembrane region" description="Helical" evidence="1">
    <location>
        <begin position="1132"/>
        <end position="1151"/>
    </location>
</feature>
<dbReference type="Proteomes" id="UP000242167">
    <property type="component" value="Nucleomorph 3"/>
</dbReference>
<dbReference type="EMBL" id="AF083031">
    <property type="protein sequence ID" value="AAK39727.1"/>
    <property type="molecule type" value="Genomic_DNA"/>
</dbReference>
<protein>
    <submittedName>
        <fullName evidence="2">Uncharacterized protein</fullName>
    </submittedName>
</protein>
<proteinExistence type="predicted"/>
<keyword evidence="1" id="KW-0812">Transmembrane</keyword>
<feature type="transmembrane region" description="Helical" evidence="1">
    <location>
        <begin position="982"/>
        <end position="1000"/>
    </location>
</feature>
<accession>Q98S55</accession>
<feature type="transmembrane region" description="Helical" evidence="1">
    <location>
        <begin position="783"/>
        <end position="807"/>
    </location>
</feature>
<keyword evidence="1" id="KW-1133">Transmembrane helix</keyword>
<feature type="transmembrane region" description="Helical" evidence="1">
    <location>
        <begin position="1029"/>
        <end position="1048"/>
    </location>
</feature>
<dbReference type="PIR" id="D90129">
    <property type="entry name" value="D90129"/>
</dbReference>
<dbReference type="RefSeq" id="XP_001713418.1">
    <property type="nucleotide sequence ID" value="XM_001713366.1"/>
</dbReference>
<keyword evidence="1" id="KW-0472">Membrane</keyword>
<organism evidence="2 3">
    <name type="scientific">Guillardia theta</name>
    <name type="common">Cryptophyte</name>
    <name type="synonym">Cryptomonas phi</name>
    <dbReference type="NCBI Taxonomy" id="55529"/>
    <lineage>
        <taxon>Eukaryota</taxon>
        <taxon>Cryptophyceae</taxon>
        <taxon>Pyrenomonadales</taxon>
        <taxon>Geminigeraceae</taxon>
        <taxon>Guillardia</taxon>
    </lineage>
</organism>
<name>Q98S55_GUITH</name>
<gene>
    <name evidence="2" type="primary">orf1613</name>
</gene>
<keyword evidence="2" id="KW-0542">Nucleomorph</keyword>
<dbReference type="GeneID" id="857200"/>
<evidence type="ECO:0000313" key="3">
    <source>
        <dbReference type="Proteomes" id="UP000242167"/>
    </source>
</evidence>
<feature type="transmembrane region" description="Helical" evidence="1">
    <location>
        <begin position="813"/>
        <end position="833"/>
    </location>
</feature>